<dbReference type="InterPro" id="IPR046346">
    <property type="entry name" value="Aminoacid_DH-like_N_sf"/>
</dbReference>
<dbReference type="SUPFAM" id="SSF51735">
    <property type="entry name" value="NAD(P)-binding Rossmann-fold domains"/>
    <property type="match status" value="1"/>
</dbReference>
<dbReference type="SUPFAM" id="SSF51569">
    <property type="entry name" value="Aldolase"/>
    <property type="match status" value="1"/>
</dbReference>
<dbReference type="InterPro" id="IPR013708">
    <property type="entry name" value="Shikimate_DH-bd_N"/>
</dbReference>
<evidence type="ECO:0000313" key="7">
    <source>
        <dbReference type="EMBL" id="KAG9250338.1"/>
    </source>
</evidence>
<dbReference type="InterPro" id="IPR006151">
    <property type="entry name" value="Shikm_DH/Glu-tRNA_Rdtase"/>
</dbReference>
<dbReference type="Gene3D" id="3.40.50.300">
    <property type="entry name" value="P-loop containing nucleotide triphosphate hydrolases"/>
    <property type="match status" value="1"/>
</dbReference>
<dbReference type="InterPro" id="IPR027417">
    <property type="entry name" value="P-loop_NTPase"/>
</dbReference>
<dbReference type="SUPFAM" id="SSF52540">
    <property type="entry name" value="P-loop containing nucleoside triphosphate hydrolases"/>
    <property type="match status" value="1"/>
</dbReference>
<evidence type="ECO:0000259" key="6">
    <source>
        <dbReference type="Pfam" id="PF18317"/>
    </source>
</evidence>
<dbReference type="InterPro" id="IPR013785">
    <property type="entry name" value="Aldolase_TIM"/>
</dbReference>
<dbReference type="FunFam" id="3.40.50.720:FF:000386">
    <property type="entry name" value="Quinate repressor protein"/>
    <property type="match status" value="1"/>
</dbReference>
<keyword evidence="8" id="KW-1185">Reference proteome</keyword>
<gene>
    <name evidence="7" type="ORF">F5Z01DRAFT_714214</name>
</gene>
<organism evidence="7 8">
    <name type="scientific">Emericellopsis atlantica</name>
    <dbReference type="NCBI Taxonomy" id="2614577"/>
    <lineage>
        <taxon>Eukaryota</taxon>
        <taxon>Fungi</taxon>
        <taxon>Dikarya</taxon>
        <taxon>Ascomycota</taxon>
        <taxon>Pezizomycotina</taxon>
        <taxon>Sordariomycetes</taxon>
        <taxon>Hypocreomycetidae</taxon>
        <taxon>Hypocreales</taxon>
        <taxon>Bionectriaceae</taxon>
        <taxon>Emericellopsis</taxon>
    </lineage>
</organism>
<dbReference type="OrthoDB" id="4415835at2759"/>
<dbReference type="Pfam" id="PF01202">
    <property type="entry name" value="SKI"/>
    <property type="match status" value="1"/>
</dbReference>
<feature type="region of interest" description="Disordered" evidence="3">
    <location>
        <begin position="861"/>
        <end position="881"/>
    </location>
</feature>
<dbReference type="InterPro" id="IPR041121">
    <property type="entry name" value="SDH_C"/>
</dbReference>
<evidence type="ECO:0008006" key="9">
    <source>
        <dbReference type="Google" id="ProtNLM"/>
    </source>
</evidence>
<dbReference type="GO" id="GO:0009423">
    <property type="term" value="P:chorismate biosynthetic process"/>
    <property type="evidence" value="ECO:0007669"/>
    <property type="project" value="TreeGrafter"/>
</dbReference>
<dbReference type="PANTHER" id="PTHR21090">
    <property type="entry name" value="AROM/DEHYDROQUINATE SYNTHASE"/>
    <property type="match status" value="1"/>
</dbReference>
<comment type="caution">
    <text evidence="7">The sequence shown here is derived from an EMBL/GenBank/DDBJ whole genome shotgun (WGS) entry which is preliminary data.</text>
</comment>
<feature type="domain" description="Shikimate dehydrogenase substrate binding N-terminal" evidence="5">
    <location>
        <begin position="542"/>
        <end position="622"/>
    </location>
</feature>
<dbReference type="InterPro" id="IPR036291">
    <property type="entry name" value="NAD(P)-bd_dom_sf"/>
</dbReference>
<dbReference type="Gene3D" id="3.40.50.720">
    <property type="entry name" value="NAD(P)-binding Rossmann-like Domain"/>
    <property type="match status" value="1"/>
</dbReference>
<dbReference type="Pfam" id="PF01487">
    <property type="entry name" value="DHquinase_I"/>
    <property type="match status" value="1"/>
</dbReference>
<protein>
    <recommendedName>
        <fullName evidence="9">Quinate repressor protein</fullName>
    </recommendedName>
</protein>
<evidence type="ECO:0000259" key="4">
    <source>
        <dbReference type="Pfam" id="PF01488"/>
    </source>
</evidence>
<dbReference type="RefSeq" id="XP_046114262.1">
    <property type="nucleotide sequence ID" value="XM_046266504.1"/>
</dbReference>
<dbReference type="Pfam" id="PF08501">
    <property type="entry name" value="Shikimate_dh_N"/>
    <property type="match status" value="1"/>
</dbReference>
<evidence type="ECO:0000256" key="3">
    <source>
        <dbReference type="SAM" id="MobiDB-lite"/>
    </source>
</evidence>
<evidence type="ECO:0000313" key="8">
    <source>
        <dbReference type="Proteomes" id="UP000887229"/>
    </source>
</evidence>
<dbReference type="Pfam" id="PF18317">
    <property type="entry name" value="SDH_C"/>
    <property type="match status" value="1"/>
</dbReference>
<dbReference type="Gene3D" id="3.20.20.70">
    <property type="entry name" value="Aldolase class I"/>
    <property type="match status" value="1"/>
</dbReference>
<comment type="similarity">
    <text evidence="2">In the N-terminal section; belongs to the shikimate kinase family.</text>
</comment>
<dbReference type="CDD" id="cd00502">
    <property type="entry name" value="DHQase_I"/>
    <property type="match status" value="1"/>
</dbReference>
<dbReference type="AlphaFoldDB" id="A0A9P7ZF48"/>
<feature type="domain" description="Quinate/shikimate 5-dehydrogenase/glutamyl-tRNA reductase" evidence="4">
    <location>
        <begin position="684"/>
        <end position="727"/>
    </location>
</feature>
<dbReference type="GeneID" id="70297407"/>
<sequence length="881" mass="97310">MSIMTGVKRPLEAVLGTDHQTLDHRHYDRHYDPHDARDKQQPKGMSKMPLHPTMAADEAIDMTTRTPSPTFPPLSGEIPDFNADASLVLVGIRGAGKSTLAIMASSALKRRVIDLENVFQRTRGASSAVYKKLHGSTECHRQQAKVLQNVLERNKTGCVIVCSWMESRVQALFREFAATHPVVHVVRDGDAIQEHLRIQDREKMDNLLKVSRAIFGTCTNFEFYNVTERQPDVLDSLSSDTLFDPVPAPYLTLKHAERHLLRFLSLIYPQGALPFMDSAFPLAGVPFEELQFTYAVALPLSRTLETGFQIEDHVEGADVVQIVVDDLCAKADSFGSDDFLSLANAITCGIGLTRRSTVVPLAIDVKLPETPTEEISQFYLQLVLHTMRLAPELVTINLMLKDADIAHLIASKGRARTIGDCLVTRDPQPWTSSTWTTLYQKASRLGCDMVRLRRPAGTFDDNIAVGHFRGSVQSLQCRQIPLIAYNTGEAGRHSVILNPILSTVAMRAEEEFSPSSSLLLTSYAAVQALAAAYAYDRMRMYVFGVKVGYSMSPTMHNSAFNACGLPHHYTPHSTESLSAIKHLIEDPYFGGASIGLPFKVEVITLIHSLSRHARAIGAVNTLIPVRHLNPDGSLPQGAEFFKAMGRAGPVKALYGENTDWIGIRACIRKGLSPANAVRPGACGVIVGAGGMARAAVYAMLQVGVQNILIYNRTLSRAEKLASHFKQLLQNPDFHSLGAGSDTRFHVIEDLHDPLPSSYHLPTIIISCIPTHRIGEAPSPDFTVPDGWLESRTGGVIIELGYKTLNTPLLAQARRQASRGWVAMTGLDLLPEQGFAQFELFTGRRAPQKVMRRHLLNAYRDEHERSNQELQSRMPSEVREVT</sequence>
<reference evidence="7" key="1">
    <citation type="journal article" date="2021" name="IMA Fungus">
        <title>Genomic characterization of three marine fungi, including Emericellopsis atlantica sp. nov. with signatures of a generalist lifestyle and marine biomass degradation.</title>
        <authorList>
            <person name="Hagestad O.C."/>
            <person name="Hou L."/>
            <person name="Andersen J.H."/>
            <person name="Hansen E.H."/>
            <person name="Altermark B."/>
            <person name="Li C."/>
            <person name="Kuhnert E."/>
            <person name="Cox R.J."/>
            <person name="Crous P.W."/>
            <person name="Spatafora J.W."/>
            <person name="Lail K."/>
            <person name="Amirebrahimi M."/>
            <person name="Lipzen A."/>
            <person name="Pangilinan J."/>
            <person name="Andreopoulos W."/>
            <person name="Hayes R.D."/>
            <person name="Ng V."/>
            <person name="Grigoriev I.V."/>
            <person name="Jackson S.A."/>
            <person name="Sutton T.D.S."/>
            <person name="Dobson A.D.W."/>
            <person name="Rama T."/>
        </authorList>
    </citation>
    <scope>NUCLEOTIDE SEQUENCE</scope>
    <source>
        <strain evidence="7">TS7</strain>
    </source>
</reference>
<dbReference type="CDD" id="cd01065">
    <property type="entry name" value="NAD_bind_Shikimate_DH"/>
    <property type="match status" value="1"/>
</dbReference>
<accession>A0A9P7ZF48</accession>
<dbReference type="GO" id="GO:0004764">
    <property type="term" value="F:shikimate 3-dehydrogenase (NADP+) activity"/>
    <property type="evidence" value="ECO:0007669"/>
    <property type="project" value="InterPro"/>
</dbReference>
<proteinExistence type="inferred from homology"/>
<evidence type="ECO:0000256" key="2">
    <source>
        <dbReference type="ARBA" id="ARBA00009349"/>
    </source>
</evidence>
<dbReference type="Proteomes" id="UP000887229">
    <property type="component" value="Unassembled WGS sequence"/>
</dbReference>
<feature type="region of interest" description="Disordered" evidence="3">
    <location>
        <begin position="15"/>
        <end position="50"/>
    </location>
</feature>
<comment type="similarity">
    <text evidence="1">In the 2nd section; belongs to the type-I 3-dehydroquinase family.</text>
</comment>
<dbReference type="GO" id="GO:0003866">
    <property type="term" value="F:3-phosphoshikimate 1-carboxyvinyltransferase activity"/>
    <property type="evidence" value="ECO:0007669"/>
    <property type="project" value="TreeGrafter"/>
</dbReference>
<dbReference type="Gene3D" id="3.40.50.10860">
    <property type="entry name" value="Leucine Dehydrogenase, chain A, domain 1"/>
    <property type="match status" value="1"/>
</dbReference>
<feature type="domain" description="SDH C-terminal" evidence="6">
    <location>
        <begin position="825"/>
        <end position="855"/>
    </location>
</feature>
<dbReference type="PANTHER" id="PTHR21090:SF27">
    <property type="entry name" value="QUINATE REPRESSOR PROTEIN"/>
    <property type="match status" value="1"/>
</dbReference>
<dbReference type="EMBL" id="MU251279">
    <property type="protein sequence ID" value="KAG9250338.1"/>
    <property type="molecule type" value="Genomic_DNA"/>
</dbReference>
<dbReference type="InterPro" id="IPR031322">
    <property type="entry name" value="Shikimate/glucono_kinase"/>
</dbReference>
<name>A0A9P7ZF48_9HYPO</name>
<evidence type="ECO:0000256" key="1">
    <source>
        <dbReference type="ARBA" id="ARBA00006477"/>
    </source>
</evidence>
<dbReference type="Pfam" id="PF01488">
    <property type="entry name" value="Shikimate_DH"/>
    <property type="match status" value="1"/>
</dbReference>
<feature type="compositionally biased region" description="Basic and acidic residues" evidence="3">
    <location>
        <begin position="20"/>
        <end position="41"/>
    </location>
</feature>
<dbReference type="GO" id="GO:0003855">
    <property type="term" value="F:3-dehydroquinate dehydratase activity"/>
    <property type="evidence" value="ECO:0007669"/>
    <property type="project" value="InterPro"/>
</dbReference>
<evidence type="ECO:0000259" key="5">
    <source>
        <dbReference type="Pfam" id="PF08501"/>
    </source>
</evidence>
<dbReference type="InterPro" id="IPR001381">
    <property type="entry name" value="DHquinase_I"/>
</dbReference>
<dbReference type="SUPFAM" id="SSF53223">
    <property type="entry name" value="Aminoacid dehydrogenase-like, N-terminal domain"/>
    <property type="match status" value="1"/>
</dbReference>